<protein>
    <recommendedName>
        <fullName evidence="3">GcrA cell cycle regulator</fullName>
    </recommendedName>
</protein>
<comment type="caution">
    <text evidence="1">The sequence shown here is derived from an EMBL/GenBank/DDBJ whole genome shotgun (WGS) entry which is preliminary data.</text>
</comment>
<evidence type="ECO:0008006" key="3">
    <source>
        <dbReference type="Google" id="ProtNLM"/>
    </source>
</evidence>
<proteinExistence type="predicted"/>
<evidence type="ECO:0000313" key="1">
    <source>
        <dbReference type="EMBL" id="MDX8438375.1"/>
    </source>
</evidence>
<dbReference type="RefSeq" id="WP_320212211.1">
    <property type="nucleotide sequence ID" value="NZ_JAVIIS010000002.1"/>
</dbReference>
<reference evidence="1 2" key="1">
    <citation type="submission" date="2023-08" db="EMBL/GenBank/DDBJ databases">
        <title>Implementing the SeqCode for naming new Mesorhizobium species isolated from Vachellia karroo root nodules.</title>
        <authorList>
            <person name="Van Lill M."/>
        </authorList>
    </citation>
    <scope>NUCLEOTIDE SEQUENCE [LARGE SCALE GENOMIC DNA]</scope>
    <source>
        <strain evidence="1 2">VK3E</strain>
    </source>
</reference>
<name>A0ABU4WQR2_9HYPH</name>
<keyword evidence="2" id="KW-1185">Reference proteome</keyword>
<dbReference type="Proteomes" id="UP001272097">
    <property type="component" value="Unassembled WGS sequence"/>
</dbReference>
<gene>
    <name evidence="1" type="ORF">RFM51_02135</name>
</gene>
<sequence>MHGTFEPRPVRIVRADNTWTFNESELLREHWPDTAKLRKLLPHRTERALQHMAKRCGLIPPKEQNIWTGAQDKTLTRMAAAGATREEIATELGLTVIQVANRLNYRGINLTKRPPKSYGDPLVDEIRRRAFDLKMSVTDLDRSLGTRRIFTNAWKGRRIKATHIHRAVKALGGELKIEWADQ</sequence>
<dbReference type="EMBL" id="JAVIIS010000002">
    <property type="protein sequence ID" value="MDX8438375.1"/>
    <property type="molecule type" value="Genomic_DNA"/>
</dbReference>
<evidence type="ECO:0000313" key="2">
    <source>
        <dbReference type="Proteomes" id="UP001272097"/>
    </source>
</evidence>
<accession>A0ABU4WQR2</accession>
<organism evidence="1 2">
    <name type="scientific">Mesorhizobium australafricanum</name>
    <dbReference type="NCBI Taxonomy" id="3072311"/>
    <lineage>
        <taxon>Bacteria</taxon>
        <taxon>Pseudomonadati</taxon>
        <taxon>Pseudomonadota</taxon>
        <taxon>Alphaproteobacteria</taxon>
        <taxon>Hyphomicrobiales</taxon>
        <taxon>Phyllobacteriaceae</taxon>
        <taxon>Mesorhizobium</taxon>
    </lineage>
</organism>